<keyword evidence="4" id="KW-1185">Reference proteome</keyword>
<protein>
    <recommendedName>
        <fullName evidence="2">UPF0473 protein FC70_GL000449</fullName>
    </recommendedName>
</protein>
<dbReference type="Proteomes" id="UP000051697">
    <property type="component" value="Unassembled WGS sequence"/>
</dbReference>
<dbReference type="RefSeq" id="WP_057889395.1">
    <property type="nucleotide sequence ID" value="NZ_AZFE01000003.1"/>
</dbReference>
<evidence type="ECO:0000313" key="4">
    <source>
        <dbReference type="Proteomes" id="UP000051697"/>
    </source>
</evidence>
<comment type="caution">
    <text evidence="3">The sequence shown here is derived from an EMBL/GenBank/DDBJ whole genome shotgun (WGS) entry which is preliminary data.</text>
</comment>
<dbReference type="KEGG" id="lol:LACOL_1245"/>
<dbReference type="InterPro" id="IPR009711">
    <property type="entry name" value="UPF0473"/>
</dbReference>
<sequence>MAEEHNHDHNHEDEDLITLVDDDGNEELYKVLFTFDSDDFGKSYILLYPSSAENDEEVDIQAYAYNPDQSEDSEGDLQPIEDEAEWEMVEEVLNTFLDDDGNFDA</sequence>
<dbReference type="Pfam" id="PF06949">
    <property type="entry name" value="DUF1292"/>
    <property type="match status" value="1"/>
</dbReference>
<reference evidence="3 4" key="1">
    <citation type="journal article" date="2015" name="Genome Announc.">
        <title>Expanding the biotechnology potential of lactobacilli through comparative genomics of 213 strains and associated genera.</title>
        <authorList>
            <person name="Sun Z."/>
            <person name="Harris H.M."/>
            <person name="McCann A."/>
            <person name="Guo C."/>
            <person name="Argimon S."/>
            <person name="Zhang W."/>
            <person name="Yang X."/>
            <person name="Jeffery I.B."/>
            <person name="Cooney J.C."/>
            <person name="Kagawa T.F."/>
            <person name="Liu W."/>
            <person name="Song Y."/>
            <person name="Salvetti E."/>
            <person name="Wrobel A."/>
            <person name="Rasinkangas P."/>
            <person name="Parkhill J."/>
            <person name="Rea M.C."/>
            <person name="O'Sullivan O."/>
            <person name="Ritari J."/>
            <person name="Douillard F.P."/>
            <person name="Paul Ross R."/>
            <person name="Yang R."/>
            <person name="Briner A.E."/>
            <person name="Felis G.E."/>
            <person name="de Vos W.M."/>
            <person name="Barrangou R."/>
            <person name="Klaenhammer T.R."/>
            <person name="Caufield P.W."/>
            <person name="Cui Y."/>
            <person name="Zhang H."/>
            <person name="O'Toole P.W."/>
        </authorList>
    </citation>
    <scope>NUCLEOTIDE SEQUENCE [LARGE SCALE GENOMIC DNA]</scope>
    <source>
        <strain evidence="3 4">DSM 15707</strain>
    </source>
</reference>
<dbReference type="PANTHER" id="PTHR40066">
    <property type="entry name" value="UPF0473 PROTEIN CBO2561/CLC_2432"/>
    <property type="match status" value="1"/>
</dbReference>
<dbReference type="EMBL" id="AZFE01000003">
    <property type="protein sequence ID" value="KRL57975.1"/>
    <property type="molecule type" value="Genomic_DNA"/>
</dbReference>
<organism evidence="3 4">
    <name type="scientific">Paucilactobacillus oligofermentans DSM 15707 = LMG 22743</name>
    <dbReference type="NCBI Taxonomy" id="1423778"/>
    <lineage>
        <taxon>Bacteria</taxon>
        <taxon>Bacillati</taxon>
        <taxon>Bacillota</taxon>
        <taxon>Bacilli</taxon>
        <taxon>Lactobacillales</taxon>
        <taxon>Lactobacillaceae</taxon>
        <taxon>Paucilactobacillus</taxon>
    </lineage>
</organism>
<accession>A0A0R1RM30</accession>
<dbReference type="STRING" id="1423778.FC70_GL000449"/>
<dbReference type="OrthoDB" id="2086132at2"/>
<dbReference type="PANTHER" id="PTHR40066:SF1">
    <property type="entry name" value="UPF0473 PROTEIN CBO2561_CLC_2432"/>
    <property type="match status" value="1"/>
</dbReference>
<dbReference type="NCBIfam" id="NF010217">
    <property type="entry name" value="PRK13678.1-4"/>
    <property type="match status" value="1"/>
</dbReference>
<dbReference type="NCBIfam" id="NF010215">
    <property type="entry name" value="PRK13678.1-2"/>
    <property type="match status" value="1"/>
</dbReference>
<name>A0A0R1RM30_9LACO</name>
<dbReference type="PATRIC" id="fig|1423778.4.peg.468"/>
<comment type="similarity">
    <text evidence="1 2">Belongs to the UPF0473 family.</text>
</comment>
<evidence type="ECO:0000313" key="3">
    <source>
        <dbReference type="EMBL" id="KRL57975.1"/>
    </source>
</evidence>
<evidence type="ECO:0000256" key="1">
    <source>
        <dbReference type="ARBA" id="ARBA00008439"/>
    </source>
</evidence>
<evidence type="ECO:0000256" key="2">
    <source>
        <dbReference type="HAMAP-Rule" id="MF_01448"/>
    </source>
</evidence>
<dbReference type="HAMAP" id="MF_01448">
    <property type="entry name" value="UPF0473"/>
    <property type="match status" value="1"/>
</dbReference>
<gene>
    <name evidence="3" type="ORF">FC70_GL000449</name>
</gene>
<dbReference type="AlphaFoldDB" id="A0A0R1RM30"/>
<proteinExistence type="inferred from homology"/>